<gene>
    <name evidence="1" type="ORF">CDAR_404431</name>
</gene>
<comment type="caution">
    <text evidence="1">The sequence shown here is derived from an EMBL/GenBank/DDBJ whole genome shotgun (WGS) entry which is preliminary data.</text>
</comment>
<keyword evidence="2" id="KW-1185">Reference proteome</keyword>
<dbReference type="AlphaFoldDB" id="A0AAV4STU7"/>
<name>A0AAV4STU7_9ARAC</name>
<dbReference type="EMBL" id="BPLQ01008199">
    <property type="protein sequence ID" value="GIY35867.1"/>
    <property type="molecule type" value="Genomic_DNA"/>
</dbReference>
<dbReference type="Proteomes" id="UP001054837">
    <property type="component" value="Unassembled WGS sequence"/>
</dbReference>
<evidence type="ECO:0000313" key="2">
    <source>
        <dbReference type="Proteomes" id="UP001054837"/>
    </source>
</evidence>
<protein>
    <submittedName>
        <fullName evidence="1">Uncharacterized protein</fullName>
    </submittedName>
</protein>
<evidence type="ECO:0000313" key="1">
    <source>
        <dbReference type="EMBL" id="GIY35867.1"/>
    </source>
</evidence>
<accession>A0AAV4STU7</accession>
<organism evidence="1 2">
    <name type="scientific">Caerostris darwini</name>
    <dbReference type="NCBI Taxonomy" id="1538125"/>
    <lineage>
        <taxon>Eukaryota</taxon>
        <taxon>Metazoa</taxon>
        <taxon>Ecdysozoa</taxon>
        <taxon>Arthropoda</taxon>
        <taxon>Chelicerata</taxon>
        <taxon>Arachnida</taxon>
        <taxon>Araneae</taxon>
        <taxon>Araneomorphae</taxon>
        <taxon>Entelegynae</taxon>
        <taxon>Araneoidea</taxon>
        <taxon>Araneidae</taxon>
        <taxon>Caerostris</taxon>
    </lineage>
</organism>
<reference evidence="1 2" key="1">
    <citation type="submission" date="2021-06" db="EMBL/GenBank/DDBJ databases">
        <title>Caerostris darwini draft genome.</title>
        <authorList>
            <person name="Kono N."/>
            <person name="Arakawa K."/>
        </authorList>
    </citation>
    <scope>NUCLEOTIDE SEQUENCE [LARGE SCALE GENOMIC DNA]</scope>
</reference>
<proteinExistence type="predicted"/>
<sequence length="98" mass="11086">MVIDYRNIAEIHAMGFFSEVAAYSASRKKKKTLAEATGRSVGGKYRKKKATKKRIFHLSLERLRLRHILTRSRKTPCLSHLSEGDFSEAARCPEGCTS</sequence>